<feature type="compositionally biased region" description="Low complexity" evidence="1">
    <location>
        <begin position="113"/>
        <end position="131"/>
    </location>
</feature>
<feature type="compositionally biased region" description="Gly residues" evidence="1">
    <location>
        <begin position="16"/>
        <end position="28"/>
    </location>
</feature>
<dbReference type="EMBL" id="DVMU01000173">
    <property type="protein sequence ID" value="HIU34407.1"/>
    <property type="molecule type" value="Genomic_DNA"/>
</dbReference>
<dbReference type="AlphaFoldDB" id="A0A9D1LD73"/>
<sequence length="161" mass="15407">MDAARSSNRDSHAVGDGSGATEGSGEGDASGSDPLSGEGFAEGDASGEREGLTGAGDSEGTPASGAVEGAAEGRGFSESAPDGGALSDADEVGAPEEFPAAGVEIGPGAGVDSIGFSGFESEGSGVSSASVYPARNPGADGSAAVRTNSARAQRKAFFKCI</sequence>
<evidence type="ECO:0000256" key="1">
    <source>
        <dbReference type="SAM" id="MobiDB-lite"/>
    </source>
</evidence>
<comment type="caution">
    <text evidence="2">The sequence shown here is derived from an EMBL/GenBank/DDBJ whole genome shotgun (WGS) entry which is preliminary data.</text>
</comment>
<protein>
    <submittedName>
        <fullName evidence="2">Uncharacterized protein</fullName>
    </submittedName>
</protein>
<feature type="region of interest" description="Disordered" evidence="1">
    <location>
        <begin position="1"/>
        <end position="147"/>
    </location>
</feature>
<proteinExistence type="predicted"/>
<reference evidence="2" key="2">
    <citation type="journal article" date="2021" name="PeerJ">
        <title>Extensive microbial diversity within the chicken gut microbiome revealed by metagenomics and culture.</title>
        <authorList>
            <person name="Gilroy R."/>
            <person name="Ravi A."/>
            <person name="Getino M."/>
            <person name="Pursley I."/>
            <person name="Horton D.L."/>
            <person name="Alikhan N.F."/>
            <person name="Baker D."/>
            <person name="Gharbi K."/>
            <person name="Hall N."/>
            <person name="Watson M."/>
            <person name="Adriaenssens E.M."/>
            <person name="Foster-Nyarko E."/>
            <person name="Jarju S."/>
            <person name="Secka A."/>
            <person name="Antonio M."/>
            <person name="Oren A."/>
            <person name="Chaudhuri R.R."/>
            <person name="La Ragione R."/>
            <person name="Hildebrand F."/>
            <person name="Pallen M.J."/>
        </authorList>
    </citation>
    <scope>NUCLEOTIDE SEQUENCE</scope>
    <source>
        <strain evidence="2">ChiHcec3-11533</strain>
    </source>
</reference>
<reference evidence="2" key="1">
    <citation type="submission" date="2020-10" db="EMBL/GenBank/DDBJ databases">
        <authorList>
            <person name="Gilroy R."/>
        </authorList>
    </citation>
    <scope>NUCLEOTIDE SEQUENCE</scope>
    <source>
        <strain evidence="2">ChiHcec3-11533</strain>
    </source>
</reference>
<dbReference type="Proteomes" id="UP000824072">
    <property type="component" value="Unassembled WGS sequence"/>
</dbReference>
<evidence type="ECO:0000313" key="3">
    <source>
        <dbReference type="Proteomes" id="UP000824072"/>
    </source>
</evidence>
<organism evidence="2 3">
    <name type="scientific">Candidatus Pullichristensenella excrementigallinarum</name>
    <dbReference type="NCBI Taxonomy" id="2840907"/>
    <lineage>
        <taxon>Bacteria</taxon>
        <taxon>Bacillati</taxon>
        <taxon>Bacillota</taxon>
        <taxon>Clostridia</taxon>
        <taxon>Candidatus Pullichristensenella</taxon>
    </lineage>
</organism>
<evidence type="ECO:0000313" key="2">
    <source>
        <dbReference type="EMBL" id="HIU34407.1"/>
    </source>
</evidence>
<accession>A0A9D1LD73</accession>
<name>A0A9D1LD73_9FIRM</name>
<gene>
    <name evidence="2" type="ORF">IAB02_07570</name>
</gene>